<feature type="transmembrane region" description="Helical" evidence="1">
    <location>
        <begin position="6"/>
        <end position="24"/>
    </location>
</feature>
<comment type="caution">
    <text evidence="2">The sequence shown here is derived from an EMBL/GenBank/DDBJ whole genome shotgun (WGS) entry which is preliminary data.</text>
</comment>
<accession>A0A2P8HMY1</accession>
<dbReference type="EMBL" id="PYAW01000002">
    <property type="protein sequence ID" value="PSL47550.1"/>
    <property type="molecule type" value="Genomic_DNA"/>
</dbReference>
<evidence type="ECO:0000256" key="1">
    <source>
        <dbReference type="SAM" id="Phobius"/>
    </source>
</evidence>
<keyword evidence="1" id="KW-0812">Transmembrane</keyword>
<sequence length="214" mass="25232">MKYLRPVIFVTFIAYFAMTFVFTMPDNFIYLKLYPQSQTFQFWLFQRWGFFAPPPDFDERLYYEFRNKQTKQVKVVEVLENITTQKQKKAPFNWHEEILDYVISGNVSGISDMSSELHENLTYQHKLKNKTGLDSTGELSIKKYIQGSAAFVTLSNYGSLVAKENEIDTANNDVRLIMTRIMLPRFSERNNINTTPRKEEAVFMSDYLSFNQQK</sequence>
<gene>
    <name evidence="2" type="ORF">CLV51_102407</name>
</gene>
<dbReference type="Proteomes" id="UP000240971">
    <property type="component" value="Unassembled WGS sequence"/>
</dbReference>
<evidence type="ECO:0000313" key="3">
    <source>
        <dbReference type="Proteomes" id="UP000240971"/>
    </source>
</evidence>
<keyword evidence="1" id="KW-1133">Transmembrane helix</keyword>
<keyword evidence="1" id="KW-0472">Membrane</keyword>
<evidence type="ECO:0000313" key="2">
    <source>
        <dbReference type="EMBL" id="PSL47550.1"/>
    </source>
</evidence>
<reference evidence="2 3" key="1">
    <citation type="submission" date="2018-03" db="EMBL/GenBank/DDBJ databases">
        <title>Genomic Encyclopedia of Archaeal and Bacterial Type Strains, Phase II (KMG-II): from individual species to whole genera.</title>
        <authorList>
            <person name="Goeker M."/>
        </authorList>
    </citation>
    <scope>NUCLEOTIDE SEQUENCE [LARGE SCALE GENOMIC DNA]</scope>
    <source>
        <strain evidence="2 3">DSM 24859</strain>
    </source>
</reference>
<protein>
    <submittedName>
        <fullName evidence="2">Uncharacterized protein</fullName>
    </submittedName>
</protein>
<keyword evidence="3" id="KW-1185">Reference proteome</keyword>
<dbReference type="AlphaFoldDB" id="A0A2P8HMY1"/>
<dbReference type="OrthoDB" id="1269750at2"/>
<organism evidence="2 3">
    <name type="scientific">Chitinophaga niastensis</name>
    <dbReference type="NCBI Taxonomy" id="536980"/>
    <lineage>
        <taxon>Bacteria</taxon>
        <taxon>Pseudomonadati</taxon>
        <taxon>Bacteroidota</taxon>
        <taxon>Chitinophagia</taxon>
        <taxon>Chitinophagales</taxon>
        <taxon>Chitinophagaceae</taxon>
        <taxon>Chitinophaga</taxon>
    </lineage>
</organism>
<name>A0A2P8HMY1_CHINA</name>
<dbReference type="RefSeq" id="WP_106527994.1">
    <property type="nucleotide sequence ID" value="NZ_PYAW01000002.1"/>
</dbReference>
<proteinExistence type="predicted"/>